<accession>A0A2I0VFT9</accession>
<dbReference type="Proteomes" id="UP000233837">
    <property type="component" value="Unassembled WGS sequence"/>
</dbReference>
<dbReference type="PANTHER" id="PTHR33978">
    <property type="entry name" value="SERINE/THREONINE-KINASE"/>
    <property type="match status" value="1"/>
</dbReference>
<organism evidence="1 2">
    <name type="scientific">Dendrobium catenatum</name>
    <dbReference type="NCBI Taxonomy" id="906689"/>
    <lineage>
        <taxon>Eukaryota</taxon>
        <taxon>Viridiplantae</taxon>
        <taxon>Streptophyta</taxon>
        <taxon>Embryophyta</taxon>
        <taxon>Tracheophyta</taxon>
        <taxon>Spermatophyta</taxon>
        <taxon>Magnoliopsida</taxon>
        <taxon>Liliopsida</taxon>
        <taxon>Asparagales</taxon>
        <taxon>Orchidaceae</taxon>
        <taxon>Epidendroideae</taxon>
        <taxon>Malaxideae</taxon>
        <taxon>Dendrobiinae</taxon>
        <taxon>Dendrobium</taxon>
    </lineage>
</organism>
<reference evidence="1 2" key="1">
    <citation type="journal article" date="2016" name="Sci. Rep.">
        <title>The Dendrobium catenatum Lindl. genome sequence provides insights into polysaccharide synthase, floral development and adaptive evolution.</title>
        <authorList>
            <person name="Zhang G.Q."/>
            <person name="Xu Q."/>
            <person name="Bian C."/>
            <person name="Tsai W.C."/>
            <person name="Yeh C.M."/>
            <person name="Liu K.W."/>
            <person name="Yoshida K."/>
            <person name="Zhang L.S."/>
            <person name="Chang S.B."/>
            <person name="Chen F."/>
            <person name="Shi Y."/>
            <person name="Su Y.Y."/>
            <person name="Zhang Y.Q."/>
            <person name="Chen L.J."/>
            <person name="Yin Y."/>
            <person name="Lin M."/>
            <person name="Huang H."/>
            <person name="Deng H."/>
            <person name="Wang Z.W."/>
            <person name="Zhu S.L."/>
            <person name="Zhao X."/>
            <person name="Deng C."/>
            <person name="Niu S.C."/>
            <person name="Huang J."/>
            <person name="Wang M."/>
            <person name="Liu G.H."/>
            <person name="Yang H.J."/>
            <person name="Xiao X.J."/>
            <person name="Hsiao Y.Y."/>
            <person name="Wu W.L."/>
            <person name="Chen Y.Y."/>
            <person name="Mitsuda N."/>
            <person name="Ohme-Takagi M."/>
            <person name="Luo Y.B."/>
            <person name="Van de Peer Y."/>
            <person name="Liu Z.J."/>
        </authorList>
    </citation>
    <scope>NUCLEOTIDE SEQUENCE [LARGE SCALE GENOMIC DNA]</scope>
    <source>
        <tissue evidence="1">The whole plant</tissue>
    </source>
</reference>
<gene>
    <name evidence="1" type="ORF">MA16_Dca020958</name>
</gene>
<name>A0A2I0VFT9_9ASPA</name>
<dbReference type="EMBL" id="KZ503683">
    <property type="protein sequence ID" value="PKU62253.1"/>
    <property type="molecule type" value="Genomic_DNA"/>
</dbReference>
<evidence type="ECO:0000313" key="1">
    <source>
        <dbReference type="EMBL" id="PKU62253.1"/>
    </source>
</evidence>
<dbReference type="PANTHER" id="PTHR33978:SF18">
    <property type="entry name" value="OS01G0656300 PROTEIN"/>
    <property type="match status" value="1"/>
</dbReference>
<proteinExistence type="predicted"/>
<dbReference type="AlphaFoldDB" id="A0A2I0VFT9"/>
<evidence type="ECO:0000313" key="2">
    <source>
        <dbReference type="Proteomes" id="UP000233837"/>
    </source>
</evidence>
<reference evidence="1 2" key="2">
    <citation type="journal article" date="2017" name="Nature">
        <title>The Apostasia genome and the evolution of orchids.</title>
        <authorList>
            <person name="Zhang G.Q."/>
            <person name="Liu K.W."/>
            <person name="Li Z."/>
            <person name="Lohaus R."/>
            <person name="Hsiao Y.Y."/>
            <person name="Niu S.C."/>
            <person name="Wang J.Y."/>
            <person name="Lin Y.C."/>
            <person name="Xu Q."/>
            <person name="Chen L.J."/>
            <person name="Yoshida K."/>
            <person name="Fujiwara S."/>
            <person name="Wang Z.W."/>
            <person name="Zhang Y.Q."/>
            <person name="Mitsuda N."/>
            <person name="Wang M."/>
            <person name="Liu G.H."/>
            <person name="Pecoraro L."/>
            <person name="Huang H.X."/>
            <person name="Xiao X.J."/>
            <person name="Lin M."/>
            <person name="Wu X.Y."/>
            <person name="Wu W.L."/>
            <person name="Chen Y.Y."/>
            <person name="Chang S.B."/>
            <person name="Sakamoto S."/>
            <person name="Ohme-Takagi M."/>
            <person name="Yagi M."/>
            <person name="Zeng S.J."/>
            <person name="Shen C.Y."/>
            <person name="Yeh C.M."/>
            <person name="Luo Y.B."/>
            <person name="Tsai W.C."/>
            <person name="Van de Peer Y."/>
            <person name="Liu Z.J."/>
        </authorList>
    </citation>
    <scope>NUCLEOTIDE SEQUENCE [LARGE SCALE GENOMIC DNA]</scope>
    <source>
        <tissue evidence="1">The whole plant</tissue>
    </source>
</reference>
<protein>
    <submittedName>
        <fullName evidence="1">Uncharacterized protein</fullName>
    </submittedName>
</protein>
<sequence>MKEQRLNKTQEEKEEEKLIEDGEFSLFSIWDCGSPLYDSFELSSLFHIIDKHMMKLPFLLSRSSPEREGRVETTEVANVVAVRRLKMKKEKRCKGRRAVGFRAIFRAITSWKKFNDK</sequence>
<keyword evidence="2" id="KW-1185">Reference proteome</keyword>